<evidence type="ECO:0008006" key="10">
    <source>
        <dbReference type="Google" id="ProtNLM"/>
    </source>
</evidence>
<dbReference type="GO" id="GO:0042246">
    <property type="term" value="P:tissue regeneration"/>
    <property type="evidence" value="ECO:0007669"/>
    <property type="project" value="InterPro"/>
</dbReference>
<gene>
    <name evidence="8" type="ORF">PPYR_14852</name>
</gene>
<dbReference type="EMBL" id="VVIM01000887">
    <property type="protein sequence ID" value="KAB0790695.1"/>
    <property type="molecule type" value="Genomic_DNA"/>
</dbReference>
<keyword evidence="9" id="KW-1185">Reference proteome</keyword>
<dbReference type="GO" id="GO:0007155">
    <property type="term" value="P:cell adhesion"/>
    <property type="evidence" value="ECO:0007669"/>
    <property type="project" value="UniProtKB-KW"/>
</dbReference>
<evidence type="ECO:0000256" key="4">
    <source>
        <dbReference type="ARBA" id="ARBA00022889"/>
    </source>
</evidence>
<dbReference type="Proteomes" id="UP000327044">
    <property type="component" value="Unassembled WGS sequence"/>
</dbReference>
<evidence type="ECO:0000256" key="7">
    <source>
        <dbReference type="SAM" id="Phobius"/>
    </source>
</evidence>
<evidence type="ECO:0000256" key="2">
    <source>
        <dbReference type="ARBA" id="ARBA00008141"/>
    </source>
</evidence>
<reference evidence="8 9" key="1">
    <citation type="journal article" date="2018" name="Elife">
        <title>Firefly genomes illuminate parallel origins of bioluminescence in beetles.</title>
        <authorList>
            <person name="Fallon T.R."/>
            <person name="Lower S.E."/>
            <person name="Chang C.H."/>
            <person name="Bessho-Uehara M."/>
            <person name="Martin G.J."/>
            <person name="Bewick A.J."/>
            <person name="Behringer M."/>
            <person name="Debat H.J."/>
            <person name="Wong I."/>
            <person name="Day J.C."/>
            <person name="Suvorov A."/>
            <person name="Silva C.J."/>
            <person name="Stanger-Hall K.F."/>
            <person name="Hall D.W."/>
            <person name="Schmitz R.J."/>
            <person name="Nelson D.R."/>
            <person name="Lewis S.M."/>
            <person name="Shigenobu S."/>
            <person name="Bybee S.M."/>
            <person name="Larracuente A.M."/>
            <person name="Oba Y."/>
            <person name="Weng J.K."/>
        </authorList>
    </citation>
    <scope>NUCLEOTIDE SEQUENCE [LARGE SCALE GENOMIC DNA]</scope>
    <source>
        <strain evidence="8">1611_PpyrPB1</strain>
        <tissue evidence="8">Whole body</tissue>
    </source>
</reference>
<dbReference type="GO" id="GO:0016020">
    <property type="term" value="C:membrane"/>
    <property type="evidence" value="ECO:0007669"/>
    <property type="project" value="UniProtKB-SubCell"/>
</dbReference>
<evidence type="ECO:0000256" key="5">
    <source>
        <dbReference type="ARBA" id="ARBA00022989"/>
    </source>
</evidence>
<protein>
    <recommendedName>
        <fullName evidence="10">Ninjurin-1</fullName>
    </recommendedName>
</protein>
<dbReference type="AlphaFoldDB" id="A0A5N4A038"/>
<accession>A0A5N4A038</accession>
<keyword evidence="3 7" id="KW-0812">Transmembrane</keyword>
<proteinExistence type="inferred from homology"/>
<dbReference type="InParanoid" id="A0A5N4A038"/>
<organism evidence="8 9">
    <name type="scientific">Photinus pyralis</name>
    <name type="common">Common eastern firefly</name>
    <name type="synonym">Lampyris pyralis</name>
    <dbReference type="NCBI Taxonomy" id="7054"/>
    <lineage>
        <taxon>Eukaryota</taxon>
        <taxon>Metazoa</taxon>
        <taxon>Ecdysozoa</taxon>
        <taxon>Arthropoda</taxon>
        <taxon>Hexapoda</taxon>
        <taxon>Insecta</taxon>
        <taxon>Pterygota</taxon>
        <taxon>Neoptera</taxon>
        <taxon>Endopterygota</taxon>
        <taxon>Coleoptera</taxon>
        <taxon>Polyphaga</taxon>
        <taxon>Elateriformia</taxon>
        <taxon>Elateroidea</taxon>
        <taxon>Lampyridae</taxon>
        <taxon>Lampyrinae</taxon>
        <taxon>Photinus</taxon>
    </lineage>
</organism>
<comment type="caution">
    <text evidence="8">The sequence shown here is derived from an EMBL/GenBank/DDBJ whole genome shotgun (WGS) entry which is preliminary data.</text>
</comment>
<evidence type="ECO:0000313" key="8">
    <source>
        <dbReference type="EMBL" id="KAB0790695.1"/>
    </source>
</evidence>
<keyword evidence="4" id="KW-0130">Cell adhesion</keyword>
<comment type="subcellular location">
    <subcellularLocation>
        <location evidence="1">Membrane</location>
        <topology evidence="1">Multi-pass membrane protein</topology>
    </subcellularLocation>
</comment>
<dbReference type="Pfam" id="PF04923">
    <property type="entry name" value="Ninjurin"/>
    <property type="match status" value="1"/>
</dbReference>
<feature type="transmembrane region" description="Helical" evidence="7">
    <location>
        <begin position="27"/>
        <end position="50"/>
    </location>
</feature>
<sequence>MMDIALITANANQLRYILAYNQGSSTYYINVVLLSASLMLQVSVGLCLVLRGRLDLKGNSEKSQAKKLNNYIVMGVFLITIINVFIASFTVTTESSS</sequence>
<keyword evidence="6 7" id="KW-0472">Membrane</keyword>
<name>A0A5N4A038_PHOPY</name>
<dbReference type="InterPro" id="IPR007007">
    <property type="entry name" value="Ninjurin"/>
</dbReference>
<evidence type="ECO:0000256" key="6">
    <source>
        <dbReference type="ARBA" id="ARBA00023136"/>
    </source>
</evidence>
<comment type="similarity">
    <text evidence="2">Belongs to the ninjurin family.</text>
</comment>
<evidence type="ECO:0000256" key="1">
    <source>
        <dbReference type="ARBA" id="ARBA00004141"/>
    </source>
</evidence>
<evidence type="ECO:0000256" key="3">
    <source>
        <dbReference type="ARBA" id="ARBA00022692"/>
    </source>
</evidence>
<dbReference type="PANTHER" id="PTHR12316:SF1">
    <property type="entry name" value="NINJURIN-B"/>
    <property type="match status" value="1"/>
</dbReference>
<keyword evidence="5 7" id="KW-1133">Transmembrane helix</keyword>
<feature type="transmembrane region" description="Helical" evidence="7">
    <location>
        <begin position="71"/>
        <end position="91"/>
    </location>
</feature>
<dbReference type="PANTHER" id="PTHR12316">
    <property type="entry name" value="NINJURIN-RELATED"/>
    <property type="match status" value="1"/>
</dbReference>
<evidence type="ECO:0000313" key="9">
    <source>
        <dbReference type="Proteomes" id="UP000327044"/>
    </source>
</evidence>